<gene>
    <name evidence="4" type="ORF">CCS01_09410</name>
</gene>
<dbReference type="SFLD" id="SFLDS00019">
    <property type="entry name" value="Glutathione_Transferase_(cytos"/>
    <property type="match status" value="1"/>
</dbReference>
<dbReference type="InterPro" id="IPR010987">
    <property type="entry name" value="Glutathione-S-Trfase_C-like"/>
</dbReference>
<dbReference type="SUPFAM" id="SSF52833">
    <property type="entry name" value="Thioredoxin-like"/>
    <property type="match status" value="1"/>
</dbReference>
<dbReference type="SFLD" id="SFLDG00358">
    <property type="entry name" value="Main_(cytGST)"/>
    <property type="match status" value="1"/>
</dbReference>
<comment type="caution">
    <text evidence="4">The sequence shown here is derived from an EMBL/GenBank/DDBJ whole genome shotgun (WGS) entry which is preliminary data.</text>
</comment>
<dbReference type="EMBL" id="NHRY01000085">
    <property type="protein sequence ID" value="PPQ34875.1"/>
    <property type="molecule type" value="Genomic_DNA"/>
</dbReference>
<feature type="domain" description="GST N-terminal" evidence="2">
    <location>
        <begin position="1"/>
        <end position="79"/>
    </location>
</feature>
<feature type="domain" description="GST C-terminal" evidence="3">
    <location>
        <begin position="84"/>
        <end position="222"/>
    </location>
</feature>
<reference evidence="4 5" key="1">
    <citation type="journal article" date="2018" name="Arch. Microbiol.">
        <title>New insights into the metabolic potential of the phototrophic purple bacterium Rhodopila globiformis DSM 161(T) from its draft genome sequence and evidence for a vanadium-dependent nitrogenase.</title>
        <authorList>
            <person name="Imhoff J.F."/>
            <person name="Rahn T."/>
            <person name="Kunzel S."/>
            <person name="Neulinger S.C."/>
        </authorList>
    </citation>
    <scope>NUCLEOTIDE SEQUENCE [LARGE SCALE GENOMIC DNA]</scope>
    <source>
        <strain evidence="4 5">DSM 161</strain>
    </source>
</reference>
<dbReference type="InterPro" id="IPR004045">
    <property type="entry name" value="Glutathione_S-Trfase_N"/>
</dbReference>
<dbReference type="InterPro" id="IPR040079">
    <property type="entry name" value="Glutathione_S-Trfase"/>
</dbReference>
<evidence type="ECO:0000259" key="3">
    <source>
        <dbReference type="PROSITE" id="PS50405"/>
    </source>
</evidence>
<dbReference type="InterPro" id="IPR036282">
    <property type="entry name" value="Glutathione-S-Trfase_C_sf"/>
</dbReference>
<proteinExistence type="predicted"/>
<dbReference type="PANTHER" id="PTHR43969">
    <property type="entry name" value="GLUTATHIONE S TRANSFERASE D10, ISOFORM A-RELATED"/>
    <property type="match status" value="1"/>
</dbReference>
<evidence type="ECO:0000313" key="5">
    <source>
        <dbReference type="Proteomes" id="UP000239724"/>
    </source>
</evidence>
<dbReference type="PANTHER" id="PTHR43969:SF9">
    <property type="entry name" value="GLUTATHIONE S TRANSFERASE D10, ISOFORM A-RELATED"/>
    <property type="match status" value="1"/>
</dbReference>
<evidence type="ECO:0000259" key="2">
    <source>
        <dbReference type="PROSITE" id="PS50404"/>
    </source>
</evidence>
<dbReference type="PROSITE" id="PS50404">
    <property type="entry name" value="GST_NTER"/>
    <property type="match status" value="1"/>
</dbReference>
<dbReference type="Pfam" id="PF00043">
    <property type="entry name" value="GST_C"/>
    <property type="match status" value="1"/>
</dbReference>
<dbReference type="InterPro" id="IPR004046">
    <property type="entry name" value="GST_C"/>
</dbReference>
<protein>
    <submittedName>
        <fullName evidence="4">Glutathione S-transferase</fullName>
    </submittedName>
</protein>
<sequence length="222" mass="25505">MRVLYHLPLSPYARKVRLVLAEKRLPFELRLEKAWERRPEYLELNPAGTVPTMVEDNGLVIPDSCVICEYLDEAYPDSSLMGRTLAERIEVRRLTAWFDGKFAQEVTNNLYGEKYLRRLTRRGNPDPSSIRTGFTALRYHLDYIAWLAENRKWLAGASLSLADFAAAAHLSTLDFLGEVDWTISPQAKEWYARIKSRPSFRGVLADRVPGTTPPDHYADLDF</sequence>
<dbReference type="Gene3D" id="3.40.30.10">
    <property type="entry name" value="Glutaredoxin"/>
    <property type="match status" value="1"/>
</dbReference>
<comment type="subunit">
    <text evidence="1">Homodimer.</text>
</comment>
<dbReference type="GO" id="GO:0006749">
    <property type="term" value="P:glutathione metabolic process"/>
    <property type="evidence" value="ECO:0007669"/>
    <property type="project" value="TreeGrafter"/>
</dbReference>
<dbReference type="AlphaFoldDB" id="A0A2S6NJC1"/>
<dbReference type="SUPFAM" id="SSF47616">
    <property type="entry name" value="GST C-terminal domain-like"/>
    <property type="match status" value="1"/>
</dbReference>
<dbReference type="OrthoDB" id="9794721at2"/>
<dbReference type="Pfam" id="PF13417">
    <property type="entry name" value="GST_N_3"/>
    <property type="match status" value="1"/>
</dbReference>
<accession>A0A2S6NJC1</accession>
<dbReference type="Proteomes" id="UP000239724">
    <property type="component" value="Unassembled WGS sequence"/>
</dbReference>
<name>A0A2S6NJC1_RHOGL</name>
<keyword evidence="4" id="KW-0808">Transferase</keyword>
<dbReference type="Gene3D" id="1.20.1050.10">
    <property type="match status" value="1"/>
</dbReference>
<dbReference type="InterPro" id="IPR036249">
    <property type="entry name" value="Thioredoxin-like_sf"/>
</dbReference>
<evidence type="ECO:0000256" key="1">
    <source>
        <dbReference type="ARBA" id="ARBA00011738"/>
    </source>
</evidence>
<dbReference type="CDD" id="cd00299">
    <property type="entry name" value="GST_C_family"/>
    <property type="match status" value="1"/>
</dbReference>
<organism evidence="4 5">
    <name type="scientific">Rhodopila globiformis</name>
    <name type="common">Rhodopseudomonas globiformis</name>
    <dbReference type="NCBI Taxonomy" id="1071"/>
    <lineage>
        <taxon>Bacteria</taxon>
        <taxon>Pseudomonadati</taxon>
        <taxon>Pseudomonadota</taxon>
        <taxon>Alphaproteobacteria</taxon>
        <taxon>Acetobacterales</taxon>
        <taxon>Acetobacteraceae</taxon>
        <taxon>Rhodopila</taxon>
    </lineage>
</organism>
<dbReference type="RefSeq" id="WP_104518597.1">
    <property type="nucleotide sequence ID" value="NZ_NHRY01000085.1"/>
</dbReference>
<evidence type="ECO:0000313" key="4">
    <source>
        <dbReference type="EMBL" id="PPQ34875.1"/>
    </source>
</evidence>
<keyword evidence="5" id="KW-1185">Reference proteome</keyword>
<dbReference type="PROSITE" id="PS50405">
    <property type="entry name" value="GST_CTER"/>
    <property type="match status" value="1"/>
</dbReference>
<dbReference type="GO" id="GO:0004364">
    <property type="term" value="F:glutathione transferase activity"/>
    <property type="evidence" value="ECO:0007669"/>
    <property type="project" value="TreeGrafter"/>
</dbReference>